<dbReference type="InterPro" id="IPR008949">
    <property type="entry name" value="Isoprenoid_synthase_dom_sf"/>
</dbReference>
<keyword evidence="5" id="KW-0460">Magnesium</keyword>
<dbReference type="GO" id="GO:0046872">
    <property type="term" value="F:metal ion binding"/>
    <property type="evidence" value="ECO:0007669"/>
    <property type="project" value="UniProtKB-KW"/>
</dbReference>
<dbReference type="PROSITE" id="PS00444">
    <property type="entry name" value="POLYPRENYL_SYNTHASE_2"/>
    <property type="match status" value="1"/>
</dbReference>
<evidence type="ECO:0000313" key="7">
    <source>
        <dbReference type="EMBL" id="AFL77988.1"/>
    </source>
</evidence>
<dbReference type="CDD" id="cd00685">
    <property type="entry name" value="Trans_IPPS_HT"/>
    <property type="match status" value="1"/>
</dbReference>
<comment type="cofactor">
    <cofactor evidence="1">
        <name>Mg(2+)</name>
        <dbReference type="ChEBI" id="CHEBI:18420"/>
    </cofactor>
</comment>
<sequence length="362" mass="39536">MPKICGDPVCGAFPEQAFAPGRVASVAANRIGFMITLDTIRKPVTAELEAFDEFVDRQFTAEGELLSDMLRYALSSRGKGIRPLLVLLSAAMNSPVAEAAKGRRVHLAAMLVEMIHVASLIHDDVIDEADMRRGKPSANARWQSHKAVILGDYILARNLSIGLTSGQFDLVTHVCGSMAALCEGEVLQSECAEKHTMTRQAYLDIIYKKTACLIGVSASAGAMAVGASQQKVALMRRFGEAVGMAFQIQDDILDYTRTAHTGKPANNDLREGKITLPLLAVLDKAPAERCTELLERLACCHDDEESVEYLQRTVENEGGLTFAAEVMRSYIARAVEMLSEYEASDYRTALANLCAYIAERDR</sequence>
<keyword evidence="4" id="KW-0479">Metal-binding</keyword>
<dbReference type="eggNOG" id="COG0142">
    <property type="taxonomic scope" value="Bacteria"/>
</dbReference>
<dbReference type="PROSITE" id="PS00723">
    <property type="entry name" value="POLYPRENYL_SYNTHASE_1"/>
    <property type="match status" value="1"/>
</dbReference>
<dbReference type="InterPro" id="IPR000092">
    <property type="entry name" value="Polyprenyl_synt"/>
</dbReference>
<dbReference type="PATRIC" id="fig|679935.3.peg.1609"/>
<dbReference type="PANTHER" id="PTHR12001:SF69">
    <property type="entry name" value="ALL TRANS-POLYPRENYL-DIPHOSPHATE SYNTHASE PDSS1"/>
    <property type="match status" value="1"/>
</dbReference>
<evidence type="ECO:0000313" key="8">
    <source>
        <dbReference type="Proteomes" id="UP000006052"/>
    </source>
</evidence>
<name>I3YLX0_ALIFI</name>
<dbReference type="GO" id="GO:0004659">
    <property type="term" value="F:prenyltransferase activity"/>
    <property type="evidence" value="ECO:0007669"/>
    <property type="project" value="InterPro"/>
</dbReference>
<dbReference type="Gene3D" id="1.10.600.10">
    <property type="entry name" value="Farnesyl Diphosphate Synthase"/>
    <property type="match status" value="1"/>
</dbReference>
<evidence type="ECO:0000256" key="5">
    <source>
        <dbReference type="ARBA" id="ARBA00022842"/>
    </source>
</evidence>
<dbReference type="PANTHER" id="PTHR12001">
    <property type="entry name" value="GERANYLGERANYL PYROPHOSPHATE SYNTHASE"/>
    <property type="match status" value="1"/>
</dbReference>
<evidence type="ECO:0000256" key="6">
    <source>
        <dbReference type="RuleBase" id="RU004466"/>
    </source>
</evidence>
<reference evidence="8" key="1">
    <citation type="journal article" date="2013" name="Stand. Genomic Sci.">
        <title>Complete genome sequence of the bile-resistant pigment-producing anaerobe Alistipes finegoldii type strain (AHN2437(T)).</title>
        <authorList>
            <person name="Mavromatis K."/>
            <person name="Stackebrandt E."/>
            <person name="Munk C."/>
            <person name="Lapidus A."/>
            <person name="Nolan M."/>
            <person name="Lucas S."/>
            <person name="Hammon N."/>
            <person name="Deshpande S."/>
            <person name="Cheng J.F."/>
            <person name="Tapia R."/>
            <person name="Goodwin L.A."/>
            <person name="Pitluck S."/>
            <person name="Liolios K."/>
            <person name="Pagani I."/>
            <person name="Ivanova N."/>
            <person name="Mikhailova N."/>
            <person name="Huntemann M."/>
            <person name="Pati A."/>
            <person name="Chen A."/>
            <person name="Palaniappan K."/>
            <person name="Land M."/>
            <person name="Hauser L."/>
            <person name="Rohde M."/>
            <person name="Gronow S."/>
            <person name="Goker M."/>
            <person name="Detter J.C."/>
            <person name="Bristow J."/>
            <person name="Eisen J.A."/>
            <person name="Markowitz V."/>
            <person name="Hugenholtz P."/>
            <person name="Kyrpides N.C."/>
            <person name="Klenk H.P."/>
            <person name="Woyke T."/>
        </authorList>
    </citation>
    <scope>NUCLEOTIDE SEQUENCE</scope>
    <source>
        <strain evidence="8">DSM 17242 / JCM 16770 / AHN 2437 / CCUG 46020 / CIP 107999</strain>
    </source>
</reference>
<dbReference type="EMBL" id="CP003274">
    <property type="protein sequence ID" value="AFL77988.1"/>
    <property type="molecule type" value="Genomic_DNA"/>
</dbReference>
<evidence type="ECO:0000256" key="3">
    <source>
        <dbReference type="ARBA" id="ARBA00022679"/>
    </source>
</evidence>
<dbReference type="GO" id="GO:0008299">
    <property type="term" value="P:isoprenoid biosynthetic process"/>
    <property type="evidence" value="ECO:0007669"/>
    <property type="project" value="InterPro"/>
</dbReference>
<dbReference type="Proteomes" id="UP000006052">
    <property type="component" value="Chromosome"/>
</dbReference>
<dbReference type="SUPFAM" id="SSF48576">
    <property type="entry name" value="Terpenoid synthases"/>
    <property type="match status" value="1"/>
</dbReference>
<evidence type="ECO:0000256" key="4">
    <source>
        <dbReference type="ARBA" id="ARBA00022723"/>
    </source>
</evidence>
<dbReference type="InterPro" id="IPR033749">
    <property type="entry name" value="Polyprenyl_synt_CS"/>
</dbReference>
<keyword evidence="3 6" id="KW-0808">Transferase</keyword>
<accession>I3YLX0</accession>
<gene>
    <name evidence="7" type="ordered locus">Alfi_1655</name>
</gene>
<proteinExistence type="inferred from homology"/>
<comment type="similarity">
    <text evidence="2 6">Belongs to the FPP/GGPP synthase family.</text>
</comment>
<evidence type="ECO:0000256" key="1">
    <source>
        <dbReference type="ARBA" id="ARBA00001946"/>
    </source>
</evidence>
<dbReference type="STRING" id="679935.Alfi_1655"/>
<organism evidence="7 8">
    <name type="scientific">Alistipes finegoldii (strain DSM 17242 / JCM 16770 / CCUG 46020 / CIP 107999 / KCTC 15236 / AHN 2437)</name>
    <dbReference type="NCBI Taxonomy" id="679935"/>
    <lineage>
        <taxon>Bacteria</taxon>
        <taxon>Pseudomonadati</taxon>
        <taxon>Bacteroidota</taxon>
        <taxon>Bacteroidia</taxon>
        <taxon>Bacteroidales</taxon>
        <taxon>Rikenellaceae</taxon>
        <taxon>Alistipes</taxon>
    </lineage>
</organism>
<dbReference type="AlphaFoldDB" id="I3YLX0"/>
<dbReference type="SFLD" id="SFLDS00005">
    <property type="entry name" value="Isoprenoid_Synthase_Type_I"/>
    <property type="match status" value="1"/>
</dbReference>
<dbReference type="KEGG" id="afd:Alfi_1655"/>
<protein>
    <submittedName>
        <fullName evidence="7">Geranylgeranyl pyrophosphate synthase</fullName>
    </submittedName>
</protein>
<evidence type="ECO:0000256" key="2">
    <source>
        <dbReference type="ARBA" id="ARBA00006706"/>
    </source>
</evidence>
<dbReference type="Pfam" id="PF00348">
    <property type="entry name" value="polyprenyl_synt"/>
    <property type="match status" value="1"/>
</dbReference>
<dbReference type="HOGENOM" id="CLU_014015_2_0_10"/>